<evidence type="ECO:0000256" key="5">
    <source>
        <dbReference type="SAM" id="MobiDB-lite"/>
    </source>
</evidence>
<dbReference type="EMBL" id="CAXAMN010000003">
    <property type="protein sequence ID" value="CAK8985766.1"/>
    <property type="molecule type" value="Genomic_DNA"/>
</dbReference>
<feature type="domain" description="FHA" evidence="6">
    <location>
        <begin position="477"/>
        <end position="530"/>
    </location>
</feature>
<comment type="similarity">
    <text evidence="4">Belongs to the class I-like SAM-binding methyltransferase superfamily. C5-methyltransferase family.</text>
</comment>
<dbReference type="Gene3D" id="3.40.50.150">
    <property type="entry name" value="Vaccinia Virus protein VP39"/>
    <property type="match status" value="1"/>
</dbReference>
<dbReference type="SMART" id="SM00240">
    <property type="entry name" value="FHA"/>
    <property type="match status" value="1"/>
</dbReference>
<dbReference type="Gene3D" id="2.60.200.20">
    <property type="match status" value="1"/>
</dbReference>
<keyword evidence="2 4" id="KW-0808">Transferase</keyword>
<dbReference type="PROSITE" id="PS00094">
    <property type="entry name" value="C5_MTASE_1"/>
    <property type="match status" value="1"/>
</dbReference>
<dbReference type="PANTHER" id="PTHR46098:SF1">
    <property type="entry name" value="TRNA (CYTOSINE(38)-C(5))-METHYLTRANSFERASE"/>
    <property type="match status" value="1"/>
</dbReference>
<dbReference type="Pfam" id="PF00498">
    <property type="entry name" value="FHA"/>
    <property type="match status" value="1"/>
</dbReference>
<keyword evidence="3 4" id="KW-0949">S-adenosyl-L-methionine</keyword>
<dbReference type="SUPFAM" id="SSF53335">
    <property type="entry name" value="S-adenosyl-L-methionine-dependent methyltransferases"/>
    <property type="match status" value="1"/>
</dbReference>
<keyword evidence="1 4" id="KW-0489">Methyltransferase</keyword>
<organism evidence="7 8">
    <name type="scientific">Durusdinium trenchii</name>
    <dbReference type="NCBI Taxonomy" id="1381693"/>
    <lineage>
        <taxon>Eukaryota</taxon>
        <taxon>Sar</taxon>
        <taxon>Alveolata</taxon>
        <taxon>Dinophyceae</taxon>
        <taxon>Suessiales</taxon>
        <taxon>Symbiodiniaceae</taxon>
        <taxon>Durusdinium</taxon>
    </lineage>
</organism>
<dbReference type="PROSITE" id="PS51679">
    <property type="entry name" value="SAM_MT_C5"/>
    <property type="match status" value="1"/>
</dbReference>
<dbReference type="PROSITE" id="PS50006">
    <property type="entry name" value="FHA_DOMAIN"/>
    <property type="match status" value="1"/>
</dbReference>
<dbReference type="InterPro" id="IPR000253">
    <property type="entry name" value="FHA_dom"/>
</dbReference>
<dbReference type="Gene3D" id="3.90.120.10">
    <property type="entry name" value="DNA Methylase, subunit A, domain 2"/>
    <property type="match status" value="1"/>
</dbReference>
<name>A0ABP0H6C5_9DINO</name>
<gene>
    <name evidence="7" type="ORF">CCMP2556_LOCUS263</name>
</gene>
<dbReference type="InterPro" id="IPR050750">
    <property type="entry name" value="C5-MTase"/>
</dbReference>
<reference evidence="7 8" key="1">
    <citation type="submission" date="2024-02" db="EMBL/GenBank/DDBJ databases">
        <authorList>
            <person name="Chen Y."/>
            <person name="Shah S."/>
            <person name="Dougan E. K."/>
            <person name="Thang M."/>
            <person name="Chan C."/>
        </authorList>
    </citation>
    <scope>NUCLEOTIDE SEQUENCE [LARGE SCALE GENOMIC DNA]</scope>
</reference>
<dbReference type="Pfam" id="PF00145">
    <property type="entry name" value="DNA_methylase"/>
    <property type="match status" value="1"/>
</dbReference>
<dbReference type="SUPFAM" id="SSF49879">
    <property type="entry name" value="SMAD/FHA domain"/>
    <property type="match status" value="1"/>
</dbReference>
<dbReference type="Proteomes" id="UP001642484">
    <property type="component" value="Unassembled WGS sequence"/>
</dbReference>
<evidence type="ECO:0000256" key="4">
    <source>
        <dbReference type="PROSITE-ProRule" id="PRU01016"/>
    </source>
</evidence>
<evidence type="ECO:0000256" key="2">
    <source>
        <dbReference type="ARBA" id="ARBA00022679"/>
    </source>
</evidence>
<protein>
    <recommendedName>
        <fullName evidence="6">FHA domain-containing protein</fullName>
    </recommendedName>
</protein>
<evidence type="ECO:0000313" key="8">
    <source>
        <dbReference type="Proteomes" id="UP001642484"/>
    </source>
</evidence>
<dbReference type="InterPro" id="IPR001525">
    <property type="entry name" value="C5_MeTfrase"/>
</dbReference>
<evidence type="ECO:0000259" key="6">
    <source>
        <dbReference type="PROSITE" id="PS50006"/>
    </source>
</evidence>
<evidence type="ECO:0000256" key="1">
    <source>
        <dbReference type="ARBA" id="ARBA00022603"/>
    </source>
</evidence>
<dbReference type="PANTHER" id="PTHR46098">
    <property type="entry name" value="TRNA (CYTOSINE(38)-C(5))-METHYLTRANSFERASE"/>
    <property type="match status" value="1"/>
</dbReference>
<dbReference type="InterPro" id="IPR029063">
    <property type="entry name" value="SAM-dependent_MTases_sf"/>
</dbReference>
<comment type="caution">
    <text evidence="7">The sequence shown here is derived from an EMBL/GenBank/DDBJ whole genome shotgun (WGS) entry which is preliminary data.</text>
</comment>
<feature type="region of interest" description="Disordered" evidence="5">
    <location>
        <begin position="581"/>
        <end position="609"/>
    </location>
</feature>
<sequence length="1238" mass="137364">MPPAASPVRRRSPRSRPDWSEALEALPAPAQDWVEEVNLATEGLTEAVEAINGRSRPLRIGTPCAGFEAPYFALRQLGIQNFEQTFVVDVAPHATKFSRNLQHAKTAWLGQDKGDLLRLDLTVLPAVNVLIAGPPCPPWSWAGHRKGEKDPRAEVFWRVIDLIAELVRRPGDDALRCFVLENVEGIKFEDHHGRRGIDEVLRRLRTSVPAFKIRIYDMNTQDYSLPQNRARVYIVGVHKSLEVRGRSFCTPWGPPGCRSGRRPSRNGEAVQDWLVPKDKVADQFLQVPERLREKKRKWDEALAERAPAGWRIACADIDRPVESSFAQLRFDGVLATITTHFRSWLWLREEQLERPLERSIMPIELLHLQGFPARDPLLAKALQGLTEQEVVIGAGNAMSVPVIGAVLADVFVKTLVGRLDVAMEVSDSEDLEDDLGVETSFPRFKCGCWLHLRRLPDGPGGRLGGVGVHSGRRSEKLLLGRDARRASGLLMEAEREGSSVVSRVHAEILPGRQPGEAFLRDLASTNGSWVLGKGKVSPEDVEGEVLASGDEISLGVDPGSWQGGPDPSDFRFLFRIEMPSPKRRRTGGTADRPAVQPDLPQPPPAASPRTLAVAATKDLPSAAETIAALEELEKAALVGAWKAEKEVNSAQPTLRNRTLRGIGVSGEARGPPVPAAATVEGQELEEMLWKASREAEVRFFMSYQSLARRGRDGSVPGFRRWLDDLKLDGYAKQALVWAEEMGASDLEEVLENLEDFMEKIGLGEKLEDEEDMEAFYAKAAAAAEQIQVTNRPSLHLNSSEREDLWHFWSLRRPGVELYRAFDARVAELAEPAEPAAAAGTGSLEERLSTELRARLEGDLQYLVVMREYHALHLPRLPSLESSNGTWTFCGGSEEWLRRADGAAAPVPLPPLERAVKRTMQEAILGGQPRGARFLETYLAMERFHPEDLPDSPCEVVNVSKQAVLQAVRAVAGAAGLPDWNRSFDDAPVPLAITPESLQNRSEVVKQVRRYFDLMANTRVAQADKYFGHVLFGLLLSRVCQRFDLLQEAQLLSSDLESQRALLESQLSPLPAEQVQSRLENRLLEAFVQRLGSQGMADHLVLQPEQLLAVRRHTDHIFGRGLREEIFVPLSRASRLGAQQGLRAAGPGLCADQLEQSAVEGRLRMLSLNAMAAERLAWHGLVFGALLGQHELAQRPGGEKRSRSRVGEAAWVSPLALKTKKLKREWHGTGLFHFHSCDY</sequence>
<evidence type="ECO:0000313" key="7">
    <source>
        <dbReference type="EMBL" id="CAK8985766.1"/>
    </source>
</evidence>
<dbReference type="InterPro" id="IPR018117">
    <property type="entry name" value="C5_DNA_meth_AS"/>
</dbReference>
<keyword evidence="8" id="KW-1185">Reference proteome</keyword>
<proteinExistence type="inferred from homology"/>
<dbReference type="CDD" id="cd00060">
    <property type="entry name" value="FHA"/>
    <property type="match status" value="1"/>
</dbReference>
<dbReference type="InterPro" id="IPR008984">
    <property type="entry name" value="SMAD_FHA_dom_sf"/>
</dbReference>
<accession>A0ABP0H6C5</accession>
<evidence type="ECO:0000256" key="3">
    <source>
        <dbReference type="ARBA" id="ARBA00022691"/>
    </source>
</evidence>
<feature type="active site" evidence="4">
    <location>
        <position position="136"/>
    </location>
</feature>